<organism evidence="2 3">
    <name type="scientific">Brassica cretica</name>
    <name type="common">Mustard</name>
    <dbReference type="NCBI Taxonomy" id="69181"/>
    <lineage>
        <taxon>Eukaryota</taxon>
        <taxon>Viridiplantae</taxon>
        <taxon>Streptophyta</taxon>
        <taxon>Embryophyta</taxon>
        <taxon>Tracheophyta</taxon>
        <taxon>Spermatophyta</taxon>
        <taxon>Magnoliopsida</taxon>
        <taxon>eudicotyledons</taxon>
        <taxon>Gunneridae</taxon>
        <taxon>Pentapetalae</taxon>
        <taxon>rosids</taxon>
        <taxon>malvids</taxon>
        <taxon>Brassicales</taxon>
        <taxon>Brassicaceae</taxon>
        <taxon>Brassiceae</taxon>
        <taxon>Brassica</taxon>
    </lineage>
</organism>
<dbReference type="Proteomes" id="UP000712281">
    <property type="component" value="Unassembled WGS sequence"/>
</dbReference>
<evidence type="ECO:0000256" key="1">
    <source>
        <dbReference type="ARBA" id="ARBA00006270"/>
    </source>
</evidence>
<proteinExistence type="inferred from homology"/>
<gene>
    <name evidence="2" type="ORF">F2Q68_00022987</name>
</gene>
<dbReference type="EMBL" id="QGKW02002228">
    <property type="protein sequence ID" value="KAF2536586.1"/>
    <property type="molecule type" value="Genomic_DNA"/>
</dbReference>
<dbReference type="InterPro" id="IPR005225">
    <property type="entry name" value="Small_GTP-bd"/>
</dbReference>
<evidence type="ECO:0000313" key="3">
    <source>
        <dbReference type="Proteomes" id="UP000712281"/>
    </source>
</evidence>
<dbReference type="SMART" id="SM00175">
    <property type="entry name" value="RAB"/>
    <property type="match status" value="1"/>
</dbReference>
<dbReference type="GO" id="GO:0005525">
    <property type="term" value="F:GTP binding"/>
    <property type="evidence" value="ECO:0007669"/>
    <property type="project" value="InterPro"/>
</dbReference>
<name>A0A8S9FW26_BRACR</name>
<comment type="similarity">
    <text evidence="1">Belongs to the small GTPase superfamily. Rab family.</text>
</comment>
<dbReference type="PRINTS" id="PR00449">
    <property type="entry name" value="RASTRNSFRMNG"/>
</dbReference>
<dbReference type="PROSITE" id="PS51419">
    <property type="entry name" value="RAB"/>
    <property type="match status" value="1"/>
</dbReference>
<dbReference type="Gene3D" id="3.40.50.300">
    <property type="entry name" value="P-loop containing nucleotide triphosphate hydrolases"/>
    <property type="match status" value="1"/>
</dbReference>
<accession>A0A8S9FW26</accession>
<dbReference type="NCBIfam" id="TIGR00231">
    <property type="entry name" value="small_GTP"/>
    <property type="match status" value="1"/>
</dbReference>
<dbReference type="InterPro" id="IPR050209">
    <property type="entry name" value="Rab_GTPases_membrane_traffic"/>
</dbReference>
<dbReference type="SUPFAM" id="SSF52540">
    <property type="entry name" value="P-loop containing nucleoside triphosphate hydrolases"/>
    <property type="match status" value="1"/>
</dbReference>
<protein>
    <submittedName>
        <fullName evidence="2">Uncharacterized protein</fullName>
    </submittedName>
</protein>
<sequence>MSSGGYGDPSQKIDYVFKLVLIGDSGVGKSQILSRYARNEFSLDSKATIGVEFQTRTLVMDHKSVKAQIWDTAGQER</sequence>
<reference evidence="2" key="1">
    <citation type="submission" date="2019-12" db="EMBL/GenBank/DDBJ databases">
        <title>Genome sequencing and annotation of Brassica cretica.</title>
        <authorList>
            <person name="Studholme D.J."/>
            <person name="Sarris P.F."/>
        </authorList>
    </citation>
    <scope>NUCLEOTIDE SEQUENCE</scope>
    <source>
        <strain evidence="2">PFS-001/15</strain>
        <tissue evidence="2">Leaf</tissue>
    </source>
</reference>
<dbReference type="GO" id="GO:0003924">
    <property type="term" value="F:GTPase activity"/>
    <property type="evidence" value="ECO:0007669"/>
    <property type="project" value="InterPro"/>
</dbReference>
<dbReference type="FunFam" id="3.40.50.300:FF:001447">
    <property type="entry name" value="Ras-related protein Rab-1B"/>
    <property type="match status" value="1"/>
</dbReference>
<dbReference type="PANTHER" id="PTHR47979">
    <property type="entry name" value="DRAB11-RELATED"/>
    <property type="match status" value="1"/>
</dbReference>
<dbReference type="InterPro" id="IPR001806">
    <property type="entry name" value="Small_GTPase"/>
</dbReference>
<dbReference type="Pfam" id="PF00071">
    <property type="entry name" value="Ras"/>
    <property type="match status" value="1"/>
</dbReference>
<dbReference type="InterPro" id="IPR027417">
    <property type="entry name" value="P-loop_NTPase"/>
</dbReference>
<dbReference type="AlphaFoldDB" id="A0A8S9FW26"/>
<evidence type="ECO:0000313" key="2">
    <source>
        <dbReference type="EMBL" id="KAF2536586.1"/>
    </source>
</evidence>
<comment type="caution">
    <text evidence="2">The sequence shown here is derived from an EMBL/GenBank/DDBJ whole genome shotgun (WGS) entry which is preliminary data.</text>
</comment>